<dbReference type="PANTHER" id="PTHR31260">
    <property type="entry name" value="CYSTATIN/MONELLIN SUPERFAMILY PROTEIN"/>
    <property type="match status" value="1"/>
</dbReference>
<keyword evidence="2" id="KW-1185">Reference proteome</keyword>
<proteinExistence type="predicted"/>
<protein>
    <submittedName>
        <fullName evidence="1">Uncharacterized protein</fullName>
    </submittedName>
</protein>
<comment type="caution">
    <text evidence="1">The sequence shown here is derived from an EMBL/GenBank/DDBJ whole genome shotgun (WGS) entry which is preliminary data.</text>
</comment>
<dbReference type="Proteomes" id="UP001558713">
    <property type="component" value="Unassembled WGS sequence"/>
</dbReference>
<accession>A0ABD1BQH3</accession>
<dbReference type="NCBIfam" id="TIGR01572">
    <property type="entry name" value="A_thl_para_3677"/>
    <property type="match status" value="1"/>
</dbReference>
<dbReference type="Pfam" id="PF04776">
    <property type="entry name" value="protein_MS5"/>
    <property type="match status" value="1"/>
</dbReference>
<dbReference type="EMBL" id="JBANAX010000183">
    <property type="protein sequence ID" value="KAL1219376.1"/>
    <property type="molecule type" value="Genomic_DNA"/>
</dbReference>
<dbReference type="InterPro" id="IPR006462">
    <property type="entry name" value="MS5"/>
</dbReference>
<evidence type="ECO:0000313" key="2">
    <source>
        <dbReference type="Proteomes" id="UP001558713"/>
    </source>
</evidence>
<sequence length="304" mass="34603">MYDVMVEEANLWFDETSQRQRKVVDNSPPSPALVYEDSDDDEVDPVAEEKYRRQVMESGGFDVDLFIQPFGGIVPIGCTAYQKLFGKVGLHCYNIDKGTNLLFKTVKKVNGEIGSLFNFYITLEAMDPVNNSLVTFQTCVTHAVSHSEASLRIFTKACRIKPLVPGTGNQVSRWDPDAVDEYYKGDLPNWLEDDDALTAADKLHLSEVKEWELLDNKWLYLYAEFALFSVWSSDLSDYLPFEMKKVVVRTKEGVASSEKLKASNAIFYMSFKPRGGPECRGIIRQTRDGRAEHMCLEARCWIDK</sequence>
<dbReference type="PANTHER" id="PTHR31260:SF41">
    <property type="entry name" value="CYSTATIN DOMAIN-CONTAINING PROTEIN"/>
    <property type="match status" value="1"/>
</dbReference>
<name>A0ABD1BQH3_CARAN</name>
<reference evidence="1 2" key="1">
    <citation type="submission" date="2024-04" db="EMBL/GenBank/DDBJ databases">
        <title>Genome assembly C_amara_ONT_v2.</title>
        <authorList>
            <person name="Yant L."/>
            <person name="Moore C."/>
            <person name="Slenker M."/>
        </authorList>
    </citation>
    <scope>NUCLEOTIDE SEQUENCE [LARGE SCALE GENOMIC DNA]</scope>
    <source>
        <tissue evidence="1">Leaf</tissue>
    </source>
</reference>
<dbReference type="AlphaFoldDB" id="A0ABD1BQH3"/>
<gene>
    <name evidence="1" type="ORF">V5N11_007905</name>
</gene>
<evidence type="ECO:0000313" key="1">
    <source>
        <dbReference type="EMBL" id="KAL1219376.1"/>
    </source>
</evidence>
<organism evidence="1 2">
    <name type="scientific">Cardamine amara subsp. amara</name>
    <dbReference type="NCBI Taxonomy" id="228776"/>
    <lineage>
        <taxon>Eukaryota</taxon>
        <taxon>Viridiplantae</taxon>
        <taxon>Streptophyta</taxon>
        <taxon>Embryophyta</taxon>
        <taxon>Tracheophyta</taxon>
        <taxon>Spermatophyta</taxon>
        <taxon>Magnoliopsida</taxon>
        <taxon>eudicotyledons</taxon>
        <taxon>Gunneridae</taxon>
        <taxon>Pentapetalae</taxon>
        <taxon>rosids</taxon>
        <taxon>malvids</taxon>
        <taxon>Brassicales</taxon>
        <taxon>Brassicaceae</taxon>
        <taxon>Cardamineae</taxon>
        <taxon>Cardamine</taxon>
    </lineage>
</organism>